<evidence type="ECO:0000313" key="1">
    <source>
        <dbReference type="EMBL" id="KMM65415.1"/>
    </source>
</evidence>
<sequence>MIKRDIGQMQRSDRRRRSLSLLGNYYITMYDDVQPEIRTLLLSVEKIKLDSSSIARLCYRSSPLLHTDTVRATSLPRRS</sequence>
<dbReference type="EMBL" id="DS268109">
    <property type="protein sequence ID" value="KMM65415.1"/>
    <property type="molecule type" value="Genomic_DNA"/>
</dbReference>
<protein>
    <submittedName>
        <fullName evidence="1">Uncharacterized protein</fullName>
    </submittedName>
</protein>
<dbReference type="AlphaFoldDB" id="A0A0J6F7Z1"/>
<reference evidence="2" key="3">
    <citation type="journal article" date="2010" name="Genome Res.">
        <title>Population genomic sequencing of Coccidioides fungi reveals recent hybridization and transposon control.</title>
        <authorList>
            <person name="Neafsey D.E."/>
            <person name="Barker B.M."/>
            <person name="Sharpton T.J."/>
            <person name="Stajich J.E."/>
            <person name="Park D.J."/>
            <person name="Whiston E."/>
            <person name="Hung C.-Y."/>
            <person name="McMahan C."/>
            <person name="White J."/>
            <person name="Sykes S."/>
            <person name="Heiman D."/>
            <person name="Young S."/>
            <person name="Zeng Q."/>
            <person name="Abouelleil A."/>
            <person name="Aftuck L."/>
            <person name="Bessette D."/>
            <person name="Brown A."/>
            <person name="FitzGerald M."/>
            <person name="Lui A."/>
            <person name="Macdonald J.P."/>
            <person name="Priest M."/>
            <person name="Orbach M.J."/>
            <person name="Galgiani J.N."/>
            <person name="Kirkland T.N."/>
            <person name="Cole G.T."/>
            <person name="Birren B.W."/>
            <person name="Henn M.R."/>
            <person name="Taylor J.W."/>
            <person name="Rounsley S.D."/>
        </authorList>
    </citation>
    <scope>NUCLEOTIDE SEQUENCE [LARGE SCALE GENOMIC DNA]</scope>
    <source>
        <strain evidence="2">RMSCC 3488</strain>
    </source>
</reference>
<proteinExistence type="predicted"/>
<gene>
    <name evidence="1" type="ORF">CPAG_01766</name>
</gene>
<name>A0A0J6F7Z1_COCPO</name>
<reference evidence="1 2" key="1">
    <citation type="submission" date="2007-06" db="EMBL/GenBank/DDBJ databases">
        <title>The Genome Sequence of Coccidioides posadasii RMSCC_3488.</title>
        <authorList>
            <consortium name="Coccidioides Genome Resources Consortium"/>
            <consortium name="The Broad Institute Genome Sequencing Platform"/>
            <person name="Henn M.R."/>
            <person name="Sykes S."/>
            <person name="Young S."/>
            <person name="Jaffe D."/>
            <person name="Berlin A."/>
            <person name="Alvarez P."/>
            <person name="Butler J."/>
            <person name="Gnerre S."/>
            <person name="Grabherr M."/>
            <person name="Mauceli E."/>
            <person name="Brockman W."/>
            <person name="Kodira C."/>
            <person name="Alvarado L."/>
            <person name="Zeng Q."/>
            <person name="Crawford M."/>
            <person name="Antoine C."/>
            <person name="Devon K."/>
            <person name="Galgiani J."/>
            <person name="Orsborn K."/>
            <person name="Lewis M.L."/>
            <person name="Nusbaum C."/>
            <person name="Galagan J."/>
            <person name="Birren B."/>
        </authorList>
    </citation>
    <scope>NUCLEOTIDE SEQUENCE [LARGE SCALE GENOMIC DNA]</scope>
    <source>
        <strain evidence="1 2">RMSCC 3488</strain>
    </source>
</reference>
<evidence type="ECO:0000313" key="2">
    <source>
        <dbReference type="Proteomes" id="UP000054567"/>
    </source>
</evidence>
<dbReference type="Proteomes" id="UP000054567">
    <property type="component" value="Unassembled WGS sequence"/>
</dbReference>
<dbReference type="VEuPathDB" id="FungiDB:CPAG_01766"/>
<accession>A0A0J6F7Z1</accession>
<reference evidence="2" key="2">
    <citation type="journal article" date="2009" name="Genome Res.">
        <title>Comparative genomic analyses of the human fungal pathogens Coccidioides and their relatives.</title>
        <authorList>
            <person name="Sharpton T.J."/>
            <person name="Stajich J.E."/>
            <person name="Rounsley S.D."/>
            <person name="Gardner M.J."/>
            <person name="Wortman J.R."/>
            <person name="Jordar V.S."/>
            <person name="Maiti R."/>
            <person name="Kodira C.D."/>
            <person name="Neafsey D.E."/>
            <person name="Zeng Q."/>
            <person name="Hung C.-Y."/>
            <person name="McMahan C."/>
            <person name="Muszewska A."/>
            <person name="Grynberg M."/>
            <person name="Mandel M.A."/>
            <person name="Kellner E.M."/>
            <person name="Barker B.M."/>
            <person name="Galgiani J.N."/>
            <person name="Orbach M.J."/>
            <person name="Kirkland T.N."/>
            <person name="Cole G.T."/>
            <person name="Henn M.R."/>
            <person name="Birren B.W."/>
            <person name="Taylor J.W."/>
        </authorList>
    </citation>
    <scope>NUCLEOTIDE SEQUENCE [LARGE SCALE GENOMIC DNA]</scope>
    <source>
        <strain evidence="2">RMSCC 3488</strain>
    </source>
</reference>
<organism evidence="1 2">
    <name type="scientific">Coccidioides posadasii RMSCC 3488</name>
    <dbReference type="NCBI Taxonomy" id="454284"/>
    <lineage>
        <taxon>Eukaryota</taxon>
        <taxon>Fungi</taxon>
        <taxon>Dikarya</taxon>
        <taxon>Ascomycota</taxon>
        <taxon>Pezizomycotina</taxon>
        <taxon>Eurotiomycetes</taxon>
        <taxon>Eurotiomycetidae</taxon>
        <taxon>Onygenales</taxon>
        <taxon>Onygenaceae</taxon>
        <taxon>Coccidioides</taxon>
    </lineage>
</organism>